<evidence type="ECO:0000256" key="3">
    <source>
        <dbReference type="ARBA" id="ARBA00023054"/>
    </source>
</evidence>
<organism evidence="7 8">
    <name type="scientific">Ladona fulva</name>
    <name type="common">Scarce chaser dragonfly</name>
    <name type="synonym">Libellula fulva</name>
    <dbReference type="NCBI Taxonomy" id="123851"/>
    <lineage>
        <taxon>Eukaryota</taxon>
        <taxon>Metazoa</taxon>
        <taxon>Ecdysozoa</taxon>
        <taxon>Arthropoda</taxon>
        <taxon>Hexapoda</taxon>
        <taxon>Insecta</taxon>
        <taxon>Pterygota</taxon>
        <taxon>Palaeoptera</taxon>
        <taxon>Odonata</taxon>
        <taxon>Epiprocta</taxon>
        <taxon>Anisoptera</taxon>
        <taxon>Libelluloidea</taxon>
        <taxon>Libellulidae</taxon>
        <taxon>Ladona</taxon>
    </lineage>
</organism>
<dbReference type="PROSITE" id="PS00028">
    <property type="entry name" value="ZINC_FINGER_C2H2_1"/>
    <property type="match status" value="1"/>
</dbReference>
<proteinExistence type="predicted"/>
<dbReference type="Pfam" id="PF22562">
    <property type="entry name" value="UBA_7"/>
    <property type="match status" value="1"/>
</dbReference>
<dbReference type="PANTHER" id="PTHR46340">
    <property type="entry name" value="UBX DOMAIN-CONTAINING PROTEIN 1"/>
    <property type="match status" value="1"/>
</dbReference>
<reference evidence="7" key="1">
    <citation type="submission" date="2013-04" db="EMBL/GenBank/DDBJ databases">
        <authorList>
            <person name="Qu J."/>
            <person name="Murali S.C."/>
            <person name="Bandaranaike D."/>
            <person name="Bellair M."/>
            <person name="Blankenburg K."/>
            <person name="Chao H."/>
            <person name="Dinh H."/>
            <person name="Doddapaneni H."/>
            <person name="Downs B."/>
            <person name="Dugan-Rocha S."/>
            <person name="Elkadiri S."/>
            <person name="Gnanaolivu R.D."/>
            <person name="Hernandez B."/>
            <person name="Javaid M."/>
            <person name="Jayaseelan J.C."/>
            <person name="Lee S."/>
            <person name="Li M."/>
            <person name="Ming W."/>
            <person name="Munidasa M."/>
            <person name="Muniz J."/>
            <person name="Nguyen L."/>
            <person name="Ongeri F."/>
            <person name="Osuji N."/>
            <person name="Pu L.-L."/>
            <person name="Puazo M."/>
            <person name="Qu C."/>
            <person name="Quiroz J."/>
            <person name="Raj R."/>
            <person name="Weissenberger G."/>
            <person name="Xin Y."/>
            <person name="Zou X."/>
            <person name="Han Y."/>
            <person name="Richards S."/>
            <person name="Worley K."/>
            <person name="Muzny D."/>
            <person name="Gibbs R."/>
        </authorList>
    </citation>
    <scope>NUCLEOTIDE SEQUENCE</scope>
    <source>
        <strain evidence="7">Sampled in the wild</strain>
    </source>
</reference>
<comment type="subcellular location">
    <subcellularLocation>
        <location evidence="1">Cytoplasm</location>
    </subcellularLocation>
</comment>
<evidence type="ECO:0000256" key="2">
    <source>
        <dbReference type="ARBA" id="ARBA00022490"/>
    </source>
</evidence>
<dbReference type="EMBL" id="KZ308162">
    <property type="protein sequence ID" value="KAG8223490.1"/>
    <property type="molecule type" value="Genomic_DNA"/>
</dbReference>
<dbReference type="SUPFAM" id="SSF54236">
    <property type="entry name" value="Ubiquitin-like"/>
    <property type="match status" value="1"/>
</dbReference>
<keyword evidence="3" id="KW-0175">Coiled coil</keyword>
<dbReference type="OrthoDB" id="10254930at2759"/>
<sequence length="323" mass="36714">MMSDQDIKMLQDMGFEGVKIEKALAETGNKGVEPALEWLLAHAGEEIVSEPVPVESLKLRAPNDEANEAAASTSEEKADATPKSLKCDECNKLFATQLEVEYHAAKSGHSSFSESVEEKKPLTEEEKKEQFRKIEEKLKQVRKEREEQEKKDALEREKMRIKSGKEIAAAKKRFQEEEMKKIADQKKQEKMEERIARQRVREQIEQDKIARRKKFGMEGANVEIPIEPKVEPVSSPPPAPRNYTETKLQIRLTNGQTLTQSFGAKEQLSAVRLFVEMNRTDMNGPFSLMTPFPRKVFTEEDYETPLDILGLVPSAVVIVAKPN</sequence>
<feature type="domain" description="UBA" evidence="5">
    <location>
        <begin position="1"/>
        <end position="42"/>
    </location>
</feature>
<dbReference type="SMART" id="SM00166">
    <property type="entry name" value="UBX"/>
    <property type="match status" value="1"/>
</dbReference>
<evidence type="ECO:0008006" key="9">
    <source>
        <dbReference type="Google" id="ProtNLM"/>
    </source>
</evidence>
<dbReference type="Gene3D" id="1.10.8.10">
    <property type="entry name" value="DNA helicase RuvA subunit, C-terminal domain"/>
    <property type="match status" value="1"/>
</dbReference>
<protein>
    <recommendedName>
        <fullName evidence="9">UBX domain-containing protein 1</fullName>
    </recommendedName>
</protein>
<dbReference type="Proteomes" id="UP000792457">
    <property type="component" value="Unassembled WGS sequence"/>
</dbReference>
<evidence type="ECO:0000313" key="8">
    <source>
        <dbReference type="Proteomes" id="UP000792457"/>
    </source>
</evidence>
<keyword evidence="2" id="KW-0963">Cytoplasm</keyword>
<keyword evidence="8" id="KW-1185">Reference proteome</keyword>
<evidence type="ECO:0000256" key="4">
    <source>
        <dbReference type="SAM" id="MobiDB-lite"/>
    </source>
</evidence>
<feature type="compositionally biased region" description="Basic and acidic residues" evidence="4">
    <location>
        <begin position="74"/>
        <end position="84"/>
    </location>
</feature>
<dbReference type="FunFam" id="3.10.20.90:FF:000134">
    <property type="entry name" value="UBX domain-containing protein 1"/>
    <property type="match status" value="1"/>
</dbReference>
<evidence type="ECO:0000256" key="1">
    <source>
        <dbReference type="ARBA" id="ARBA00004496"/>
    </source>
</evidence>
<dbReference type="GO" id="GO:0031397">
    <property type="term" value="P:negative regulation of protein ubiquitination"/>
    <property type="evidence" value="ECO:0007669"/>
    <property type="project" value="TreeGrafter"/>
</dbReference>
<dbReference type="GO" id="GO:1903094">
    <property type="term" value="P:negative regulation of protein K48-linked deubiquitination"/>
    <property type="evidence" value="ECO:0007669"/>
    <property type="project" value="TreeGrafter"/>
</dbReference>
<evidence type="ECO:0000259" key="6">
    <source>
        <dbReference type="PROSITE" id="PS50033"/>
    </source>
</evidence>
<dbReference type="InterPro" id="IPR013087">
    <property type="entry name" value="Znf_C2H2_type"/>
</dbReference>
<dbReference type="PROSITE" id="PS50033">
    <property type="entry name" value="UBX"/>
    <property type="match status" value="1"/>
</dbReference>
<feature type="compositionally biased region" description="Basic and acidic residues" evidence="4">
    <location>
        <begin position="116"/>
        <end position="161"/>
    </location>
</feature>
<dbReference type="GO" id="GO:0036435">
    <property type="term" value="F:K48-linked polyubiquitin modification-dependent protein binding"/>
    <property type="evidence" value="ECO:0007669"/>
    <property type="project" value="TreeGrafter"/>
</dbReference>
<dbReference type="PROSITE" id="PS50030">
    <property type="entry name" value="UBA"/>
    <property type="match status" value="1"/>
</dbReference>
<feature type="region of interest" description="Disordered" evidence="4">
    <location>
        <begin position="105"/>
        <end position="161"/>
    </location>
</feature>
<dbReference type="InterPro" id="IPR009060">
    <property type="entry name" value="UBA-like_sf"/>
</dbReference>
<dbReference type="GO" id="GO:0005737">
    <property type="term" value="C:cytoplasm"/>
    <property type="evidence" value="ECO:0007669"/>
    <property type="project" value="UniProtKB-SubCell"/>
</dbReference>
<dbReference type="GO" id="GO:0032435">
    <property type="term" value="P:negative regulation of proteasomal ubiquitin-dependent protein catabolic process"/>
    <property type="evidence" value="ECO:0007669"/>
    <property type="project" value="TreeGrafter"/>
</dbReference>
<dbReference type="SUPFAM" id="SSF46934">
    <property type="entry name" value="UBA-like"/>
    <property type="match status" value="1"/>
</dbReference>
<dbReference type="Gene3D" id="3.10.20.90">
    <property type="entry name" value="Phosphatidylinositol 3-kinase Catalytic Subunit, Chain A, domain 1"/>
    <property type="match status" value="1"/>
</dbReference>
<accession>A0A8K0NSX7</accession>
<dbReference type="GO" id="GO:0005634">
    <property type="term" value="C:nucleus"/>
    <property type="evidence" value="ECO:0007669"/>
    <property type="project" value="TreeGrafter"/>
</dbReference>
<gene>
    <name evidence="7" type="ORF">J437_LFUL004958</name>
</gene>
<dbReference type="CDD" id="cd01772">
    <property type="entry name" value="UBX_UBXN1"/>
    <property type="match status" value="1"/>
</dbReference>
<feature type="domain" description="UBX" evidence="6">
    <location>
        <begin position="241"/>
        <end position="319"/>
    </location>
</feature>
<name>A0A8K0NSX7_LADFU</name>
<evidence type="ECO:0000313" key="7">
    <source>
        <dbReference type="EMBL" id="KAG8223490.1"/>
    </source>
</evidence>
<comment type="caution">
    <text evidence="7">The sequence shown here is derived from an EMBL/GenBank/DDBJ whole genome shotgun (WGS) entry which is preliminary data.</text>
</comment>
<dbReference type="Pfam" id="PF00789">
    <property type="entry name" value="UBX"/>
    <property type="match status" value="1"/>
</dbReference>
<dbReference type="InterPro" id="IPR015940">
    <property type="entry name" value="UBA"/>
</dbReference>
<dbReference type="PANTHER" id="PTHR46340:SF1">
    <property type="entry name" value="UBX DOMAIN-CONTAINING PROTEIN 1"/>
    <property type="match status" value="1"/>
</dbReference>
<feature type="region of interest" description="Disordered" evidence="4">
    <location>
        <begin position="59"/>
        <end position="84"/>
    </location>
</feature>
<dbReference type="InterPro" id="IPR001012">
    <property type="entry name" value="UBX_dom"/>
</dbReference>
<dbReference type="SMART" id="SM00165">
    <property type="entry name" value="UBA"/>
    <property type="match status" value="1"/>
</dbReference>
<dbReference type="AlphaFoldDB" id="A0A8K0NSX7"/>
<reference evidence="7" key="2">
    <citation type="submission" date="2017-10" db="EMBL/GenBank/DDBJ databases">
        <title>Ladona fulva Genome sequencing and assembly.</title>
        <authorList>
            <person name="Murali S."/>
            <person name="Richards S."/>
            <person name="Bandaranaike D."/>
            <person name="Bellair M."/>
            <person name="Blankenburg K."/>
            <person name="Chao H."/>
            <person name="Dinh H."/>
            <person name="Doddapaneni H."/>
            <person name="Dugan-Rocha S."/>
            <person name="Elkadiri S."/>
            <person name="Gnanaolivu R."/>
            <person name="Hernandez B."/>
            <person name="Skinner E."/>
            <person name="Javaid M."/>
            <person name="Lee S."/>
            <person name="Li M."/>
            <person name="Ming W."/>
            <person name="Munidasa M."/>
            <person name="Muniz J."/>
            <person name="Nguyen L."/>
            <person name="Hughes D."/>
            <person name="Osuji N."/>
            <person name="Pu L.-L."/>
            <person name="Puazo M."/>
            <person name="Qu C."/>
            <person name="Quiroz J."/>
            <person name="Raj R."/>
            <person name="Weissenberger G."/>
            <person name="Xin Y."/>
            <person name="Zou X."/>
            <person name="Han Y."/>
            <person name="Worley K."/>
            <person name="Muzny D."/>
            <person name="Gibbs R."/>
        </authorList>
    </citation>
    <scope>NUCLEOTIDE SEQUENCE</scope>
    <source>
        <strain evidence="7">Sampled in the wild</strain>
    </source>
</reference>
<evidence type="ECO:0000259" key="5">
    <source>
        <dbReference type="PROSITE" id="PS50030"/>
    </source>
</evidence>
<dbReference type="InterPro" id="IPR029071">
    <property type="entry name" value="Ubiquitin-like_domsf"/>
</dbReference>